<accession>A0A8H8CX98</accession>
<evidence type="ECO:0000313" key="1">
    <source>
        <dbReference type="EMBL" id="KAG5293104.1"/>
    </source>
</evidence>
<dbReference type="EMBL" id="JAEVHI010000004">
    <property type="protein sequence ID" value="KAG5293104.1"/>
    <property type="molecule type" value="Genomic_DNA"/>
</dbReference>
<evidence type="ECO:0000313" key="2">
    <source>
        <dbReference type="Proteomes" id="UP000670092"/>
    </source>
</evidence>
<sequence>MLCGSSSLSTMARGTTTDRHIQISGSSSVSSKCQPPWISARFHIRSHGRPLSGVVPVRRSDHRLVTGLHRSVQTLASCQTPRFPNDGIAIWKSEFGSRLVYFRTSVRMHSFTYI</sequence>
<dbReference type="AlphaFoldDB" id="A0A8H8CX98"/>
<reference evidence="1 2" key="1">
    <citation type="submission" date="2021-01" db="EMBL/GenBank/DDBJ databases">
        <title>Chromosome-level genome assembly of a human fungal pathogen reveals clustering of transcriptionally co-regulated genes.</title>
        <authorList>
            <person name="Voorhies M."/>
            <person name="Cohen S."/>
            <person name="Shea T.P."/>
            <person name="Petrus S."/>
            <person name="Munoz J.F."/>
            <person name="Poplawski S."/>
            <person name="Goldman W.E."/>
            <person name="Michael T."/>
            <person name="Cuomo C.A."/>
            <person name="Sil A."/>
            <person name="Beyhan S."/>
        </authorList>
    </citation>
    <scope>NUCLEOTIDE SEQUENCE [LARGE SCALE GENOMIC DNA]</scope>
    <source>
        <strain evidence="1 2">G184AR</strain>
    </source>
</reference>
<proteinExistence type="predicted"/>
<dbReference type="VEuPathDB" id="FungiDB:I7I52_04310"/>
<protein>
    <submittedName>
        <fullName evidence="1">Uncharacterized protein</fullName>
    </submittedName>
</protein>
<gene>
    <name evidence="1" type="ORF">I7I52_04310</name>
</gene>
<dbReference type="OrthoDB" id="9972683at2759"/>
<name>A0A8H8CX98_AJECA</name>
<dbReference type="Proteomes" id="UP000670092">
    <property type="component" value="Unassembled WGS sequence"/>
</dbReference>
<comment type="caution">
    <text evidence="1">The sequence shown here is derived from an EMBL/GenBank/DDBJ whole genome shotgun (WGS) entry which is preliminary data.</text>
</comment>
<organism evidence="1 2">
    <name type="scientific">Ajellomyces capsulatus</name>
    <name type="common">Darling's disease fungus</name>
    <name type="synonym">Histoplasma capsulatum</name>
    <dbReference type="NCBI Taxonomy" id="5037"/>
    <lineage>
        <taxon>Eukaryota</taxon>
        <taxon>Fungi</taxon>
        <taxon>Dikarya</taxon>
        <taxon>Ascomycota</taxon>
        <taxon>Pezizomycotina</taxon>
        <taxon>Eurotiomycetes</taxon>
        <taxon>Eurotiomycetidae</taxon>
        <taxon>Onygenales</taxon>
        <taxon>Ajellomycetaceae</taxon>
        <taxon>Histoplasma</taxon>
    </lineage>
</organism>